<keyword evidence="1" id="KW-0472">Membrane</keyword>
<proteinExistence type="predicted"/>
<evidence type="ECO:0000313" key="2">
    <source>
        <dbReference type="EMBL" id="KIU21663.1"/>
    </source>
</evidence>
<sequence>MKFWIYGLIFVLAFIADLSFSPNHGSPLYVVIRIVKLISAVTMVMNLPHTHKD</sequence>
<protein>
    <submittedName>
        <fullName evidence="2">Uncharacterized protein</fullName>
    </submittedName>
</protein>
<keyword evidence="1" id="KW-1133">Transmembrane helix</keyword>
<gene>
    <name evidence="2" type="ORF">ab3b_01908</name>
</gene>
<evidence type="ECO:0000313" key="3">
    <source>
        <dbReference type="Proteomes" id="UP000032289"/>
    </source>
</evidence>
<comment type="caution">
    <text evidence="2">The sequence shown here is derived from an EMBL/GenBank/DDBJ whole genome shotgun (WGS) entry which is preliminary data.</text>
</comment>
<dbReference type="EMBL" id="JWHT01000047">
    <property type="protein sequence ID" value="KIU21663.1"/>
    <property type="molecule type" value="Genomic_DNA"/>
</dbReference>
<organism evidence="2 3">
    <name type="scientific">Weissella cibaria</name>
    <dbReference type="NCBI Taxonomy" id="137591"/>
    <lineage>
        <taxon>Bacteria</taxon>
        <taxon>Bacillati</taxon>
        <taxon>Bacillota</taxon>
        <taxon>Bacilli</taxon>
        <taxon>Lactobacillales</taxon>
        <taxon>Lactobacillaceae</taxon>
        <taxon>Weissella</taxon>
    </lineage>
</organism>
<keyword evidence="1" id="KW-0812">Transmembrane</keyword>
<reference evidence="2 3" key="1">
    <citation type="journal article" date="2015" name="Microbiology (Mosc.)">
        <title>Genomics of the Weissella cibaria species with an examination of its metabolic traits.</title>
        <authorList>
            <person name="Lynch K.M."/>
            <person name="Lucid A."/>
            <person name="Arendt E.K."/>
            <person name="Sleator R.D."/>
            <person name="Lucey B."/>
            <person name="Coffey A."/>
        </authorList>
    </citation>
    <scope>NUCLEOTIDE SEQUENCE [LARGE SCALE GENOMIC DNA]</scope>
    <source>
        <strain evidence="2 3">AB3b</strain>
    </source>
</reference>
<evidence type="ECO:0000256" key="1">
    <source>
        <dbReference type="SAM" id="Phobius"/>
    </source>
</evidence>
<accession>A0A0D1JJX7</accession>
<dbReference type="AlphaFoldDB" id="A0A0D1JJX7"/>
<dbReference type="PATRIC" id="fig|137591.24.peg.1851"/>
<dbReference type="Proteomes" id="UP000032289">
    <property type="component" value="Unassembled WGS sequence"/>
</dbReference>
<name>A0A0D1JJX7_9LACO</name>
<feature type="transmembrane region" description="Helical" evidence="1">
    <location>
        <begin position="28"/>
        <end position="47"/>
    </location>
</feature>